<keyword evidence="5" id="KW-1185">Reference proteome</keyword>
<dbReference type="Pfam" id="PF06005">
    <property type="entry name" value="ZapB"/>
    <property type="match status" value="1"/>
</dbReference>
<dbReference type="AlphaFoldDB" id="A0A0A6RJK2"/>
<dbReference type="NCBIfam" id="TIGR02449">
    <property type="entry name" value="TIGR02449 family protein"/>
    <property type="match status" value="1"/>
</dbReference>
<reference evidence="4 5" key="1">
    <citation type="submission" date="2016-05" db="EMBL/GenBank/DDBJ databases">
        <title>Single-cell genome of chain-forming Candidatus Thiomargarita nelsonii and comparison to other large sulfur-oxidizing bacteria.</title>
        <authorList>
            <person name="Winkel M."/>
            <person name="Salman V."/>
            <person name="Woyke T."/>
            <person name="Schulz-Vogt H."/>
            <person name="Richter M."/>
            <person name="Flood B."/>
            <person name="Bailey J."/>
            <person name="Amann R."/>
            <person name="Mussmann M."/>
        </authorList>
    </citation>
    <scope>NUCLEOTIDE SEQUENCE [LARGE SCALE GENOMIC DNA]</scope>
    <source>
        <strain evidence="4 5">THI036</strain>
    </source>
</reference>
<keyword evidence="1 3" id="KW-0175">Coiled coil</keyword>
<evidence type="ECO:0000256" key="1">
    <source>
        <dbReference type="ARBA" id="ARBA00023054"/>
    </source>
</evidence>
<dbReference type="InterPro" id="IPR012662">
    <property type="entry name" value="CHP02449"/>
</dbReference>
<proteinExistence type="predicted"/>
<evidence type="ECO:0000256" key="2">
    <source>
        <dbReference type="ARBA" id="ARBA00023210"/>
    </source>
</evidence>
<protein>
    <recommendedName>
        <fullName evidence="6">TIGR02449 family protein</fullName>
    </recommendedName>
</protein>
<dbReference type="GO" id="GO:0000917">
    <property type="term" value="P:division septum assembly"/>
    <property type="evidence" value="ECO:0007669"/>
    <property type="project" value="UniProtKB-KW"/>
</dbReference>
<keyword evidence="2" id="KW-0132">Cell division</keyword>
<dbReference type="Gene3D" id="1.20.5.340">
    <property type="match status" value="1"/>
</dbReference>
<organism evidence="4 5">
    <name type="scientific">Candidatus Thiomargarita nelsonii</name>
    <dbReference type="NCBI Taxonomy" id="1003181"/>
    <lineage>
        <taxon>Bacteria</taxon>
        <taxon>Pseudomonadati</taxon>
        <taxon>Pseudomonadota</taxon>
        <taxon>Gammaproteobacteria</taxon>
        <taxon>Thiotrichales</taxon>
        <taxon>Thiotrichaceae</taxon>
        <taxon>Thiomargarita</taxon>
    </lineage>
</organism>
<evidence type="ECO:0000313" key="5">
    <source>
        <dbReference type="Proteomes" id="UP000076962"/>
    </source>
</evidence>
<evidence type="ECO:0000313" key="4">
    <source>
        <dbReference type="EMBL" id="OAD22539.1"/>
    </source>
</evidence>
<keyword evidence="2" id="KW-0717">Septation</keyword>
<dbReference type="Proteomes" id="UP000076962">
    <property type="component" value="Unassembled WGS sequence"/>
</dbReference>
<sequence length="70" mass="7818">MEKSDFLQSLEAKIDALIQTCQQLAKENQSLRESQTNLSSAHAALLEKNALARSRIEAMIARLKSMEVNT</sequence>
<name>A0A0A6RJK2_9GAMM</name>
<dbReference type="InterPro" id="IPR009252">
    <property type="entry name" value="Cell_div_ZapB"/>
</dbReference>
<gene>
    <name evidence="4" type="ORF">THIOM_001653</name>
</gene>
<evidence type="ECO:0000256" key="3">
    <source>
        <dbReference type="SAM" id="Coils"/>
    </source>
</evidence>
<dbReference type="GO" id="GO:0005737">
    <property type="term" value="C:cytoplasm"/>
    <property type="evidence" value="ECO:0007669"/>
    <property type="project" value="InterPro"/>
</dbReference>
<comment type="caution">
    <text evidence="4">The sequence shown here is derived from an EMBL/GenBank/DDBJ whole genome shotgun (WGS) entry which is preliminary data.</text>
</comment>
<keyword evidence="2" id="KW-0131">Cell cycle</keyword>
<dbReference type="GO" id="GO:0043093">
    <property type="term" value="P:FtsZ-dependent cytokinesis"/>
    <property type="evidence" value="ECO:0007669"/>
    <property type="project" value="InterPro"/>
</dbReference>
<feature type="coiled-coil region" evidence="3">
    <location>
        <begin position="7"/>
        <end position="34"/>
    </location>
</feature>
<dbReference type="EMBL" id="LUTY01000884">
    <property type="protein sequence ID" value="OAD22539.1"/>
    <property type="molecule type" value="Genomic_DNA"/>
</dbReference>
<evidence type="ECO:0008006" key="6">
    <source>
        <dbReference type="Google" id="ProtNLM"/>
    </source>
</evidence>
<accession>A0A0A6RJK2</accession>